<feature type="region of interest" description="Disordered" evidence="11">
    <location>
        <begin position="1236"/>
        <end position="1260"/>
    </location>
</feature>
<dbReference type="Proteomes" id="UP001202328">
    <property type="component" value="Unassembled WGS sequence"/>
</dbReference>
<evidence type="ECO:0000259" key="12">
    <source>
        <dbReference type="PROSITE" id="PS50016"/>
    </source>
</evidence>
<dbReference type="PROSITE" id="PS50016">
    <property type="entry name" value="ZF_PHD_2"/>
    <property type="match status" value="1"/>
</dbReference>
<evidence type="ECO:0000256" key="6">
    <source>
        <dbReference type="ARBA" id="ARBA00022801"/>
    </source>
</evidence>
<dbReference type="InterPro" id="IPR019787">
    <property type="entry name" value="Znf_PHD-finger"/>
</dbReference>
<dbReference type="SUPFAM" id="SSF57903">
    <property type="entry name" value="FYVE/PHD zinc finger"/>
    <property type="match status" value="1"/>
</dbReference>
<evidence type="ECO:0000256" key="4">
    <source>
        <dbReference type="ARBA" id="ARBA00022741"/>
    </source>
</evidence>
<feature type="domain" description="PHD-type" evidence="12">
    <location>
        <begin position="373"/>
        <end position="422"/>
    </location>
</feature>
<evidence type="ECO:0000256" key="1">
    <source>
        <dbReference type="ARBA" id="ARBA00004123"/>
    </source>
</evidence>
<organism evidence="14 15">
    <name type="scientific">Papaver atlanticum</name>
    <dbReference type="NCBI Taxonomy" id="357466"/>
    <lineage>
        <taxon>Eukaryota</taxon>
        <taxon>Viridiplantae</taxon>
        <taxon>Streptophyta</taxon>
        <taxon>Embryophyta</taxon>
        <taxon>Tracheophyta</taxon>
        <taxon>Spermatophyta</taxon>
        <taxon>Magnoliopsida</taxon>
        <taxon>Ranunculales</taxon>
        <taxon>Papaveraceae</taxon>
        <taxon>Papaveroideae</taxon>
        <taxon>Papaver</taxon>
    </lineage>
</organism>
<evidence type="ECO:0000256" key="7">
    <source>
        <dbReference type="ARBA" id="ARBA00022833"/>
    </source>
</evidence>
<dbReference type="GO" id="GO:0042393">
    <property type="term" value="F:histone binding"/>
    <property type="evidence" value="ECO:0007669"/>
    <property type="project" value="TreeGrafter"/>
</dbReference>
<dbReference type="PANTHER" id="PTHR45623:SF13">
    <property type="entry name" value="HELICASE PROTEIN MOM1"/>
    <property type="match status" value="1"/>
</dbReference>
<dbReference type="Gene3D" id="3.40.50.300">
    <property type="entry name" value="P-loop containing nucleotide triphosphate hydrolases"/>
    <property type="match status" value="1"/>
</dbReference>
<dbReference type="InterPro" id="IPR001965">
    <property type="entry name" value="Znf_PHD"/>
</dbReference>
<dbReference type="Gene3D" id="3.30.40.10">
    <property type="entry name" value="Zinc/RING finger domain, C3HC4 (zinc finger)"/>
    <property type="match status" value="1"/>
</dbReference>
<sequence length="2349" mass="259874">NFHIQMTKVTRSGRIMKGVNDASRSKQLADKGVTSGSPLADTVPALRRSPRDTTPKKQSPASSPSTRNSERIEKSTPQTTPSKRKSERLEKLNMPSPLRRSDKDGRNHSLSVSGSKNSENSSSSLENRSKGEREKTEEKTTVKSKDVKANASKKLSAVKYRASLLKTQGKKDKNSDKKLKVLSDLPQGVSEEKGAGSSMKVEHGGHCSGVKVGEVRGKLPSCSNTVELSEKAGSKRIRLEMSSNSVPMEDGVICASAADPVLKAPVLTSPQNGEMSESCIQKDGSEKDIHAAHRRSIDNTETAEVCETSLEGQRKPALDQAVLPARTKNLVPSELEEDGGNLKARVCRELAEECCRDVQLGGAPWVTSVGSGDNVCVSCKFGGTLLCCDAEGCKKSYHLKCLDPPLKSAPIGVWHCVCCVKKKVESGVHSLSGGVGSILDAKEVELADSEGVQKQYLVKYRCLAHVHNRWIPESQLLLEAPVLVGKFKKNQVVRWKPEWAVPQRLLRKRLLMSPKQRAEYLGGSHSDILCHFEWFVKWSGLGYDDATWELENEPFLRSPEALKLIKDYECRLEKAKMASDPTRAEKVLQERRGSFFKLSELPGECELGFDNDHLCSVNKLREYWHKGQNAVFMEDQERVIRVILFILSLQPVVCRPFLIVSTTSALSAWEAGFLRLAPSLDVIVYSGNRDARKSIQMLEFYEEGRSVMFQVLLSSLDTIVEDIESLNCVSWEAVIVDECQLSKVSKSLENIKLLTTYFKLLLVNAPMKDSLVDYHHLLSFLGYGDDEKGTTYCKNDSNDSVEKLKERLAWFIASERKPDSSKFVEYWVPVKLSSVQLEQYCYTLLSNSAFLRSCSKSFDTVELLRNVLISTRKCCDHPYLVDPTLQKTLTNGLPVTEYLNVGVKASGKLQVLDKILSEIKKQGLRVLILFQSIVGSGGIPLGDFLDDVVRQRFGEDSYERVDGGVVTSKKQAAMSKFNDKEKGRIVFLLERRACNPSIKLSSVDIVILYDSDWNPYNDLKVLQRITIDSRHEQLKLFRLYSSSTLEEKALINAKQGMTFDSNIQNLNNSTVHMLLRWGASRLFKELKEFHDSSPSSGSITSSDQDADGVLNLVKELSGSLPQDAGGTSTNNSSNVVKVKQTGGMYSRDTCLPDELEMQSTEEDLPHVFWSKLLERETPEWRYLSAASTSQRARKRVQYFDGLPKRTSPDNDDVTKKRRKLVNGTADAATHRALVEDKRKLGGANKEGASGTPAVNGSQFLASPTVPTDAARFRNVNEISNVPASEPEKRSKSLHASKDLHIFPKPDISKLCDILLFPENVKKMAERFLDYIIDNNRVNQERVTLVQAFEISVCWIAASLLKHKLDRKETLKLAKQYLNFECTEEEVLAIYDMLRKKKKSFLRQTENINQSTDEPARVTDNVKPHMHARAQSEMPVQQDLEGGEIRGTPQSQHSSDEFVPIKQLATDSEDANGSPNNEICKSISLVRKIHSERWLKLVAYQTKESKEFEEQRVKIEKEQIATLDKVHKFESALIRRLHHHNSVRLEKLKKVDQDFNSKKDIIKNHMDAELKKLESLHLAAKNEETRLKHYWLREAKSGRSVDSYSALPQSLDSKFKLVTVQLNEQGPSKEPITGRGSSPRLNDMGVTGPSGTVRCESMVDGITSTERPDNFVKSTLQSTDPLPSVQSNDDTSFTQPGVRFQLEDLERCEQGFSEEPVLDRTGSLRDSATGDAGPSEIVRGHEPVTEVIVPTEPSKHVNSTFQSTDLLPCNPSNDDSSVQPAVQSHLRDLERPSEEPVTDITGSLRLTEMRVARSPGTVRGHEPVVMDSIPTDPLPCDRSEDATIAFLPDIQFPVEGSEISDQGPSKESDVERTVSLGPSEVRVSEVPDTIRDYEQVVEGTLPAERLPTSALVNPPSATQSELSTATVSCSDLLESNQSYNDNSVFSHAGSLQTAAPANPPVEPLLANSSSHDTSVLPPAMQLDLPTLVDSLLSEQSRVPTDPPVGSGTRLSDTRSMTSSRTSQSPLPQDPLCYELARIRKEEEQVVKIHEELKVRINSDYEKEMEEIHRKYSKLNHDADTALAQKKKSIDTNISKVLMNRMLAEVFRFKCSETTRAAGPLGSQPGGHLGPLQNHQLFHSPSQQNSQRSPLPPSSASTATPCTTIQSPVQVARHSSATFSSNNMPVRPHFSSGGALTSVTNQVGCRQSHAPHLQPFRPSTSMSASPSQQPLHNSTTLPVPQHLGNLPGGSSSGLQVTGLPVNYGAGFNSSTYPSESAGTRNSSSLVIDTMMNDFDNFGLSGGGGSINPQNLLPPIQSVDRSDMYGSLNSSDLWVPATAAAHGEVVCLSDDE</sequence>
<dbReference type="PANTHER" id="PTHR45623">
    <property type="entry name" value="CHROMODOMAIN-HELICASE-DNA-BINDING PROTEIN 3-RELATED-RELATED"/>
    <property type="match status" value="1"/>
</dbReference>
<dbReference type="InterPro" id="IPR013083">
    <property type="entry name" value="Znf_RING/FYVE/PHD"/>
</dbReference>
<dbReference type="GO" id="GO:0003682">
    <property type="term" value="F:chromatin binding"/>
    <property type="evidence" value="ECO:0007669"/>
    <property type="project" value="TreeGrafter"/>
</dbReference>
<evidence type="ECO:0000256" key="5">
    <source>
        <dbReference type="ARBA" id="ARBA00022771"/>
    </source>
</evidence>
<feature type="region of interest" description="Disordered" evidence="11">
    <location>
        <begin position="166"/>
        <end position="203"/>
    </location>
</feature>
<feature type="region of interest" description="Disordered" evidence="11">
    <location>
        <begin position="1624"/>
        <end position="1652"/>
    </location>
</feature>
<feature type="compositionally biased region" description="Basic and acidic residues" evidence="11">
    <location>
        <begin position="169"/>
        <end position="181"/>
    </location>
</feature>
<evidence type="ECO:0000256" key="9">
    <source>
        <dbReference type="ARBA" id="ARBA00023242"/>
    </source>
</evidence>
<dbReference type="SMART" id="SM00249">
    <property type="entry name" value="PHD"/>
    <property type="match status" value="1"/>
</dbReference>
<dbReference type="GO" id="GO:0140658">
    <property type="term" value="F:ATP-dependent chromatin remodeler activity"/>
    <property type="evidence" value="ECO:0007669"/>
    <property type="project" value="TreeGrafter"/>
</dbReference>
<dbReference type="CDD" id="cd18793">
    <property type="entry name" value="SF2_C_SNF"/>
    <property type="match status" value="1"/>
</dbReference>
<dbReference type="Gene3D" id="6.10.250.1310">
    <property type="match status" value="1"/>
</dbReference>
<keyword evidence="3" id="KW-0677">Repeat</keyword>
<feature type="compositionally biased region" description="Basic and acidic residues" evidence="11">
    <location>
        <begin position="190"/>
        <end position="203"/>
    </location>
</feature>
<keyword evidence="7" id="KW-0862">Zinc</keyword>
<feature type="region of interest" description="Disordered" evidence="11">
    <location>
        <begin position="1424"/>
        <end position="1455"/>
    </location>
</feature>
<dbReference type="GO" id="GO:0016887">
    <property type="term" value="F:ATP hydrolysis activity"/>
    <property type="evidence" value="ECO:0007669"/>
    <property type="project" value="TreeGrafter"/>
</dbReference>
<dbReference type="SUPFAM" id="SSF52540">
    <property type="entry name" value="P-loop containing nucleoside triphosphate hydrolases"/>
    <property type="match status" value="2"/>
</dbReference>
<evidence type="ECO:0000259" key="13">
    <source>
        <dbReference type="PROSITE" id="PS51194"/>
    </source>
</evidence>
<feature type="compositionally biased region" description="Basic and acidic residues" evidence="11">
    <location>
        <begin position="127"/>
        <end position="148"/>
    </location>
</feature>
<dbReference type="InterPro" id="IPR001650">
    <property type="entry name" value="Helicase_C-like"/>
</dbReference>
<keyword evidence="6" id="KW-0378">Hydrolase</keyword>
<evidence type="ECO:0000256" key="10">
    <source>
        <dbReference type="PROSITE-ProRule" id="PRU00146"/>
    </source>
</evidence>
<dbReference type="InterPro" id="IPR049730">
    <property type="entry name" value="SNF2/RAD54-like_C"/>
</dbReference>
<keyword evidence="9" id="KW-0539">Nucleus</keyword>
<feature type="region of interest" description="Disordered" evidence="11">
    <location>
        <begin position="1"/>
        <end position="148"/>
    </location>
</feature>
<dbReference type="Gene3D" id="2.40.50.40">
    <property type="match status" value="2"/>
</dbReference>
<feature type="non-terminal residue" evidence="14">
    <location>
        <position position="1"/>
    </location>
</feature>
<dbReference type="InterPro" id="IPR056882">
    <property type="entry name" value="MOM1_dom"/>
</dbReference>
<dbReference type="PROSITE" id="PS01359">
    <property type="entry name" value="ZF_PHD_1"/>
    <property type="match status" value="1"/>
</dbReference>
<protein>
    <recommendedName>
        <fullName evidence="16">Helicase protein MOM1</fullName>
    </recommendedName>
</protein>
<feature type="compositionally biased region" description="Polar residues" evidence="11">
    <location>
        <begin position="56"/>
        <end position="67"/>
    </location>
</feature>
<dbReference type="InterPro" id="IPR027417">
    <property type="entry name" value="P-loop_NTPase"/>
</dbReference>
<keyword evidence="15" id="KW-1185">Reference proteome</keyword>
<reference evidence="14" key="1">
    <citation type="submission" date="2022-04" db="EMBL/GenBank/DDBJ databases">
        <title>A functionally conserved STORR gene fusion in Papaver species that diverged 16.8 million years ago.</title>
        <authorList>
            <person name="Catania T."/>
        </authorList>
    </citation>
    <scope>NUCLEOTIDE SEQUENCE</scope>
    <source>
        <strain evidence="14">S-188037</strain>
    </source>
</reference>
<dbReference type="EMBL" id="JAJJMB010001336">
    <property type="protein sequence ID" value="KAI3957361.1"/>
    <property type="molecule type" value="Genomic_DNA"/>
</dbReference>
<dbReference type="GO" id="GO:0003677">
    <property type="term" value="F:DNA binding"/>
    <property type="evidence" value="ECO:0007669"/>
    <property type="project" value="TreeGrafter"/>
</dbReference>
<dbReference type="InterPro" id="IPR000330">
    <property type="entry name" value="SNF2_N"/>
</dbReference>
<evidence type="ECO:0000313" key="15">
    <source>
        <dbReference type="Proteomes" id="UP001202328"/>
    </source>
</evidence>
<feature type="compositionally biased region" description="Low complexity" evidence="11">
    <location>
        <begin position="2007"/>
        <end position="2023"/>
    </location>
</feature>
<dbReference type="InterPro" id="IPR011011">
    <property type="entry name" value="Znf_FYVE_PHD"/>
</dbReference>
<accession>A0AAD4XY20</accession>
<dbReference type="SUPFAM" id="SSF54160">
    <property type="entry name" value="Chromo domain-like"/>
    <property type="match status" value="2"/>
</dbReference>
<proteinExistence type="predicted"/>
<evidence type="ECO:0000256" key="3">
    <source>
        <dbReference type="ARBA" id="ARBA00022737"/>
    </source>
</evidence>
<feature type="region of interest" description="Disordered" evidence="11">
    <location>
        <begin position="2116"/>
        <end position="2159"/>
    </location>
</feature>
<keyword evidence="2" id="KW-0479">Metal-binding</keyword>
<comment type="subcellular location">
    <subcellularLocation>
        <location evidence="1">Nucleus</location>
    </subcellularLocation>
</comment>
<evidence type="ECO:0000313" key="14">
    <source>
        <dbReference type="EMBL" id="KAI3957361.1"/>
    </source>
</evidence>
<feature type="region of interest" description="Disordered" evidence="11">
    <location>
        <begin position="1855"/>
        <end position="1874"/>
    </location>
</feature>
<name>A0AAD4XY20_9MAGN</name>
<keyword evidence="8" id="KW-0067">ATP-binding</keyword>
<dbReference type="CDD" id="cd15532">
    <property type="entry name" value="PHD2_CHD_II"/>
    <property type="match status" value="1"/>
</dbReference>
<dbReference type="GO" id="GO:0000785">
    <property type="term" value="C:chromatin"/>
    <property type="evidence" value="ECO:0007669"/>
    <property type="project" value="TreeGrafter"/>
</dbReference>
<dbReference type="Gene3D" id="3.40.50.10810">
    <property type="entry name" value="Tandem AAA-ATPase domain"/>
    <property type="match status" value="1"/>
</dbReference>
<evidence type="ECO:0000256" key="2">
    <source>
        <dbReference type="ARBA" id="ARBA00022723"/>
    </source>
</evidence>
<dbReference type="Pfam" id="PF00176">
    <property type="entry name" value="SNF2-rel_dom"/>
    <property type="match status" value="1"/>
</dbReference>
<dbReference type="Pfam" id="PF00271">
    <property type="entry name" value="Helicase_C"/>
    <property type="match status" value="1"/>
</dbReference>
<feature type="region of interest" description="Disordered" evidence="11">
    <location>
        <begin position="1952"/>
        <end position="1971"/>
    </location>
</feature>
<dbReference type="InterPro" id="IPR016197">
    <property type="entry name" value="Chromo-like_dom_sf"/>
</dbReference>
<feature type="compositionally biased region" description="Low complexity" evidence="11">
    <location>
        <begin position="109"/>
        <end position="126"/>
    </location>
</feature>
<feature type="region of interest" description="Disordered" evidence="11">
    <location>
        <begin position="1993"/>
        <end position="2027"/>
    </location>
</feature>
<feature type="region of interest" description="Disordered" evidence="11">
    <location>
        <begin position="2202"/>
        <end position="2248"/>
    </location>
</feature>
<dbReference type="GO" id="GO:0005634">
    <property type="term" value="C:nucleus"/>
    <property type="evidence" value="ECO:0007669"/>
    <property type="project" value="UniProtKB-SubCell"/>
</dbReference>
<dbReference type="GO" id="GO:0005524">
    <property type="term" value="F:ATP binding"/>
    <property type="evidence" value="ECO:0007669"/>
    <property type="project" value="UniProtKB-KW"/>
</dbReference>
<dbReference type="Pfam" id="PF25029">
    <property type="entry name" value="MOM1"/>
    <property type="match status" value="1"/>
</dbReference>
<evidence type="ECO:0000256" key="8">
    <source>
        <dbReference type="ARBA" id="ARBA00022840"/>
    </source>
</evidence>
<dbReference type="InterPro" id="IPR038718">
    <property type="entry name" value="SNF2-like_sf"/>
</dbReference>
<dbReference type="InterPro" id="IPR019786">
    <property type="entry name" value="Zinc_finger_PHD-type_CS"/>
</dbReference>
<dbReference type="GO" id="GO:0008270">
    <property type="term" value="F:zinc ion binding"/>
    <property type="evidence" value="ECO:0007669"/>
    <property type="project" value="UniProtKB-KW"/>
</dbReference>
<dbReference type="SMART" id="SM00298">
    <property type="entry name" value="CHROMO"/>
    <property type="match status" value="2"/>
</dbReference>
<evidence type="ECO:0000256" key="11">
    <source>
        <dbReference type="SAM" id="MobiDB-lite"/>
    </source>
</evidence>
<keyword evidence="4" id="KW-0547">Nucleotide-binding</keyword>
<dbReference type="InterPro" id="IPR000953">
    <property type="entry name" value="Chromo/chromo_shadow_dom"/>
</dbReference>
<feature type="compositionally biased region" description="Polar residues" evidence="11">
    <location>
        <begin position="2215"/>
        <end position="2236"/>
    </location>
</feature>
<dbReference type="PROSITE" id="PS51194">
    <property type="entry name" value="HELICASE_CTER"/>
    <property type="match status" value="1"/>
</dbReference>
<gene>
    <name evidence="14" type="ORF">MKW98_003082</name>
</gene>
<evidence type="ECO:0008006" key="16">
    <source>
        <dbReference type="Google" id="ProtNLM"/>
    </source>
</evidence>
<feature type="compositionally biased region" description="Polar residues" evidence="11">
    <location>
        <begin position="2131"/>
        <end position="2146"/>
    </location>
</feature>
<feature type="domain" description="Helicase C-terminal" evidence="13">
    <location>
        <begin position="911"/>
        <end position="1074"/>
    </location>
</feature>
<keyword evidence="5 10" id="KW-0863">Zinc-finger</keyword>
<comment type="caution">
    <text evidence="14">The sequence shown here is derived from an EMBL/GenBank/DDBJ whole genome shotgun (WGS) entry which is preliminary data.</text>
</comment>